<dbReference type="EMBL" id="LT795054">
    <property type="protein sequence ID" value="SJX60687.1"/>
    <property type="molecule type" value="Genomic_DNA"/>
</dbReference>
<evidence type="ECO:0000313" key="2">
    <source>
        <dbReference type="EMBL" id="SJX60687.1"/>
    </source>
</evidence>
<sequence length="440" mass="46123">MVTRIPSEAGPSHDPCNHFDLSPRRSLNPACRDVQAVLSSFRFSSNTLESPSSDALPSNAGGSSSDDEYVEPSCVTNSNSRRPSVQRTSSAPEPSSSKSSLFVEPQGPTPLRPSLARSCSESRASGVLQRRRHRITAKSSSLPSTLMLDFTNMPMTMGAGNLGLLRAARKAIAEPSGFDWGRAAASAPPSATNSRFVSLQRHESSSGSSPIRPSKTAVTVSLPASTTASTSTWPQSPHTSPGLPSSRSCAASCWSKCASASNESEWDWALAGNARATHDALRFSAYKEKREPVHDIWQQLPDWMSRRSSLGGRDADLSLRGPGLYNPWGLPKSTKDQAAASASAGGAAAAAAKSAAAMSLSLSQTSLSNQSPRSSISGISGRGRVVQSKVSVHVPYRVIEEMPPTQEGSVSPRASFVGASDAPLDGSGSQSAERVAAARA</sequence>
<feature type="compositionally biased region" description="Polar residues" evidence="1">
    <location>
        <begin position="74"/>
        <end position="88"/>
    </location>
</feature>
<evidence type="ECO:0000313" key="3">
    <source>
        <dbReference type="Proteomes" id="UP000239563"/>
    </source>
</evidence>
<gene>
    <name evidence="2" type="ORF">SRS1_11915</name>
</gene>
<feature type="region of interest" description="Disordered" evidence="1">
    <location>
        <begin position="400"/>
        <end position="440"/>
    </location>
</feature>
<name>A0A2N8U6H9_9BASI</name>
<feature type="region of interest" description="Disordered" evidence="1">
    <location>
        <begin position="1"/>
        <end position="25"/>
    </location>
</feature>
<proteinExistence type="predicted"/>
<feature type="compositionally biased region" description="Low complexity" evidence="1">
    <location>
        <begin position="89"/>
        <end position="100"/>
    </location>
</feature>
<dbReference type="Proteomes" id="UP000239563">
    <property type="component" value="Chromosome I"/>
</dbReference>
<accession>A0A2N8U6H9</accession>
<feature type="region of interest" description="Disordered" evidence="1">
    <location>
        <begin position="183"/>
        <end position="245"/>
    </location>
</feature>
<dbReference type="AlphaFoldDB" id="A0A2N8U6H9"/>
<feature type="compositionally biased region" description="Polar residues" evidence="1">
    <location>
        <begin position="45"/>
        <end position="64"/>
    </location>
</feature>
<feature type="region of interest" description="Disordered" evidence="1">
    <location>
        <begin position="45"/>
        <end position="139"/>
    </location>
</feature>
<reference evidence="2 3" key="1">
    <citation type="submission" date="2017-02" db="EMBL/GenBank/DDBJ databases">
        <authorList>
            <person name="Peterson S.W."/>
        </authorList>
    </citation>
    <scope>NUCLEOTIDE SEQUENCE [LARGE SCALE GENOMIC DNA]</scope>
    <source>
        <strain evidence="2 3">SRS1_H2-8</strain>
    </source>
</reference>
<protein>
    <submittedName>
        <fullName evidence="2">Uncharacterized protein</fullName>
    </submittedName>
</protein>
<feature type="compositionally biased region" description="Low complexity" evidence="1">
    <location>
        <begin position="216"/>
        <end position="237"/>
    </location>
</feature>
<evidence type="ECO:0000256" key="1">
    <source>
        <dbReference type="SAM" id="MobiDB-lite"/>
    </source>
</evidence>
<organism evidence="2 3">
    <name type="scientific">Sporisorium reilianum f. sp. reilianum</name>
    <dbReference type="NCBI Taxonomy" id="72559"/>
    <lineage>
        <taxon>Eukaryota</taxon>
        <taxon>Fungi</taxon>
        <taxon>Dikarya</taxon>
        <taxon>Basidiomycota</taxon>
        <taxon>Ustilaginomycotina</taxon>
        <taxon>Ustilaginomycetes</taxon>
        <taxon>Ustilaginales</taxon>
        <taxon>Ustilaginaceae</taxon>
        <taxon>Sporisorium</taxon>
    </lineage>
</organism>